<dbReference type="GO" id="GO:0005886">
    <property type="term" value="C:plasma membrane"/>
    <property type="evidence" value="ECO:0007669"/>
    <property type="project" value="UniProtKB-SubCell"/>
</dbReference>
<dbReference type="GO" id="GO:0008237">
    <property type="term" value="F:metallopeptidase activity"/>
    <property type="evidence" value="ECO:0007669"/>
    <property type="project" value="UniProtKB-KW"/>
</dbReference>
<organism evidence="15">
    <name type="scientific">marine sediment metagenome</name>
    <dbReference type="NCBI Taxonomy" id="412755"/>
    <lineage>
        <taxon>unclassified sequences</taxon>
        <taxon>metagenomes</taxon>
        <taxon>ecological metagenomes</taxon>
    </lineage>
</organism>
<dbReference type="PANTHER" id="PTHR35864:SF1">
    <property type="entry name" value="ZINC METALLOPROTEASE YWHC-RELATED"/>
    <property type="match status" value="1"/>
</dbReference>
<evidence type="ECO:0000256" key="11">
    <source>
        <dbReference type="ARBA" id="ARBA00023049"/>
    </source>
</evidence>
<evidence type="ECO:0000256" key="10">
    <source>
        <dbReference type="ARBA" id="ARBA00022989"/>
    </source>
</evidence>
<keyword evidence="11" id="KW-0482">Metalloprotease</keyword>
<feature type="transmembrane region" description="Helical" evidence="13">
    <location>
        <begin position="126"/>
        <end position="147"/>
    </location>
</feature>
<reference evidence="15" key="1">
    <citation type="journal article" date="2015" name="Nature">
        <title>Complex archaea that bridge the gap between prokaryotes and eukaryotes.</title>
        <authorList>
            <person name="Spang A."/>
            <person name="Saw J.H."/>
            <person name="Jorgensen S.L."/>
            <person name="Zaremba-Niedzwiedzka K."/>
            <person name="Martijn J."/>
            <person name="Lind A.E."/>
            <person name="van Eijk R."/>
            <person name="Schleper C."/>
            <person name="Guy L."/>
            <person name="Ettema T.J."/>
        </authorList>
    </citation>
    <scope>NUCLEOTIDE SEQUENCE</scope>
</reference>
<evidence type="ECO:0000256" key="2">
    <source>
        <dbReference type="ARBA" id="ARBA00004651"/>
    </source>
</evidence>
<protein>
    <recommendedName>
        <fullName evidence="14">Peptidase M50 domain-containing protein</fullName>
    </recommendedName>
</protein>
<keyword evidence="6 13" id="KW-0812">Transmembrane</keyword>
<dbReference type="InterPro" id="IPR044537">
    <property type="entry name" value="Rip2-like"/>
</dbReference>
<evidence type="ECO:0000313" key="15">
    <source>
        <dbReference type="EMBL" id="KKN28299.1"/>
    </source>
</evidence>
<sequence length="213" mass="23111">MTVLVLLFSLVVVLFSIILHECAHGLAAERLGDPTARQAGRITLNPIPHLDPIGSILLPGIMLLISLMGGQAILFGWAKPVPINPYNLNNPKRDMMWIGLSGPAANFVVALVLALLFRLLPISASLGAVILFYGVAINLLLGFFNLIPIPPLDGSRILTGLLPERYAYAINSIGRFGFIILIILFMSGVFRIIFAMVFRLSLLLTGMPLWALG</sequence>
<evidence type="ECO:0000256" key="3">
    <source>
        <dbReference type="ARBA" id="ARBA00007931"/>
    </source>
</evidence>
<evidence type="ECO:0000256" key="1">
    <source>
        <dbReference type="ARBA" id="ARBA00001947"/>
    </source>
</evidence>
<dbReference type="AlphaFoldDB" id="A0A0F9PDV1"/>
<accession>A0A0F9PDV1</accession>
<evidence type="ECO:0000256" key="12">
    <source>
        <dbReference type="ARBA" id="ARBA00023136"/>
    </source>
</evidence>
<evidence type="ECO:0000259" key="14">
    <source>
        <dbReference type="Pfam" id="PF02163"/>
    </source>
</evidence>
<evidence type="ECO:0000256" key="4">
    <source>
        <dbReference type="ARBA" id="ARBA00022475"/>
    </source>
</evidence>
<evidence type="ECO:0000256" key="8">
    <source>
        <dbReference type="ARBA" id="ARBA00022801"/>
    </source>
</evidence>
<evidence type="ECO:0000256" key="6">
    <source>
        <dbReference type="ARBA" id="ARBA00022692"/>
    </source>
</evidence>
<proteinExistence type="inferred from homology"/>
<keyword evidence="5" id="KW-0645">Protease</keyword>
<feature type="domain" description="Peptidase M50" evidence="14">
    <location>
        <begin position="130"/>
        <end position="171"/>
    </location>
</feature>
<dbReference type="EMBL" id="LAZR01002574">
    <property type="protein sequence ID" value="KKN28299.1"/>
    <property type="molecule type" value="Genomic_DNA"/>
</dbReference>
<keyword evidence="8" id="KW-0378">Hydrolase</keyword>
<keyword evidence="9" id="KW-0862">Zinc</keyword>
<evidence type="ECO:0000256" key="9">
    <source>
        <dbReference type="ARBA" id="ARBA00022833"/>
    </source>
</evidence>
<dbReference type="InterPro" id="IPR008915">
    <property type="entry name" value="Peptidase_M50"/>
</dbReference>
<name>A0A0F9PDV1_9ZZZZ</name>
<gene>
    <name evidence="15" type="ORF">LCGC14_0855830</name>
</gene>
<keyword evidence="4" id="KW-1003">Cell membrane</keyword>
<feature type="transmembrane region" description="Helical" evidence="13">
    <location>
        <begin position="97"/>
        <end position="120"/>
    </location>
</feature>
<evidence type="ECO:0000256" key="7">
    <source>
        <dbReference type="ARBA" id="ARBA00022723"/>
    </source>
</evidence>
<comment type="cofactor">
    <cofactor evidence="1">
        <name>Zn(2+)</name>
        <dbReference type="ChEBI" id="CHEBI:29105"/>
    </cofactor>
</comment>
<dbReference type="GO" id="GO:0046872">
    <property type="term" value="F:metal ion binding"/>
    <property type="evidence" value="ECO:0007669"/>
    <property type="project" value="UniProtKB-KW"/>
</dbReference>
<comment type="similarity">
    <text evidence="3">Belongs to the peptidase M50B family.</text>
</comment>
<keyword evidence="10 13" id="KW-1133">Transmembrane helix</keyword>
<comment type="caution">
    <text evidence="15">The sequence shown here is derived from an EMBL/GenBank/DDBJ whole genome shotgun (WGS) entry which is preliminary data.</text>
</comment>
<dbReference type="Pfam" id="PF02163">
    <property type="entry name" value="Peptidase_M50"/>
    <property type="match status" value="1"/>
</dbReference>
<feature type="transmembrane region" description="Helical" evidence="13">
    <location>
        <begin position="56"/>
        <end position="77"/>
    </location>
</feature>
<dbReference type="PANTHER" id="PTHR35864">
    <property type="entry name" value="ZINC METALLOPROTEASE MJ0611-RELATED"/>
    <property type="match status" value="1"/>
</dbReference>
<comment type="subcellular location">
    <subcellularLocation>
        <location evidence="2">Cell membrane</location>
        <topology evidence="2">Multi-pass membrane protein</topology>
    </subcellularLocation>
</comment>
<dbReference type="InterPro" id="IPR052348">
    <property type="entry name" value="Metallopeptidase_M50B"/>
</dbReference>
<dbReference type="CDD" id="cd06158">
    <property type="entry name" value="S2P-M50_like_1"/>
    <property type="match status" value="1"/>
</dbReference>
<dbReference type="GO" id="GO:0006508">
    <property type="term" value="P:proteolysis"/>
    <property type="evidence" value="ECO:0007669"/>
    <property type="project" value="UniProtKB-KW"/>
</dbReference>
<evidence type="ECO:0000256" key="13">
    <source>
        <dbReference type="SAM" id="Phobius"/>
    </source>
</evidence>
<keyword evidence="12 13" id="KW-0472">Membrane</keyword>
<keyword evidence="7" id="KW-0479">Metal-binding</keyword>
<evidence type="ECO:0000256" key="5">
    <source>
        <dbReference type="ARBA" id="ARBA00022670"/>
    </source>
</evidence>